<dbReference type="Proteomes" id="UP000199013">
    <property type="component" value="Unassembled WGS sequence"/>
</dbReference>
<dbReference type="AlphaFoldDB" id="A0A1C3P6E0"/>
<accession>A0A1C3P6E0</accession>
<dbReference type="EMBL" id="FLUV01001890">
    <property type="protein sequence ID" value="SBW25360.1"/>
    <property type="molecule type" value="Genomic_DNA"/>
</dbReference>
<evidence type="ECO:0000313" key="2">
    <source>
        <dbReference type="Proteomes" id="UP000199013"/>
    </source>
</evidence>
<name>A0A1C3P6E0_9ACTN</name>
<gene>
    <name evidence="1" type="ORF">FDG2_4521</name>
</gene>
<proteinExistence type="predicted"/>
<keyword evidence="2" id="KW-1185">Reference proteome</keyword>
<reference evidence="2" key="1">
    <citation type="submission" date="2016-02" db="EMBL/GenBank/DDBJ databases">
        <authorList>
            <person name="Wibberg D."/>
        </authorList>
    </citation>
    <scope>NUCLEOTIDE SEQUENCE [LARGE SCALE GENOMIC DNA]</scope>
</reference>
<evidence type="ECO:0000313" key="1">
    <source>
        <dbReference type="EMBL" id="SBW25360.1"/>
    </source>
</evidence>
<sequence>MEDVRGPIAVCRELSRVARRGYVEVPSVWIECTFDVDVGPLTSRYPGYEKHRWPVFHEDDELLFVPKQVWLGLVEFVPASVPTKWRSDQRIWTTPAHWEDEIRARELAFSGQEKIIPLLRDYFDRFDYSPFRPAGD</sequence>
<organism evidence="1 2">
    <name type="scientific">Candidatus Protofrankia californiensis</name>
    <dbReference type="NCBI Taxonomy" id="1839754"/>
    <lineage>
        <taxon>Bacteria</taxon>
        <taxon>Bacillati</taxon>
        <taxon>Actinomycetota</taxon>
        <taxon>Actinomycetes</taxon>
        <taxon>Frankiales</taxon>
        <taxon>Frankiaceae</taxon>
        <taxon>Protofrankia</taxon>
    </lineage>
</organism>
<protein>
    <submittedName>
        <fullName evidence="1">Uncharacterized protein</fullName>
    </submittedName>
</protein>